<sequence>MRIRATRRLRHFHPDFTHPPSTPILKSSDGVYFYFPLEMLIPVSTFFRDIATFPTPQGDNVIPLYSAHSEALSLALKLVAARHVGATTPPHLKWPSRETLKNLSVIIDAYDLPLVSEALITATLPPDPLTSAPVCYERVIWAAAEGVQGICTIARSTALHRLEDQEQTIVHALHQFPQALHYVNDWRRAFEKLVEESMNKLRIPATQMACSRCFFSDEIRRFYSWGWHRRRYPECRRWDWKTGHWSRAEMDDWVDRLTDQLTANVTNRLACPRVAGSKFRACLMLHLDNFYREVETSMANAVNIGGRAFHPDFAAPPTDIVLQADDGLHFYYDLAALARVSSFFNDLAGLPAAEGDNVIPLAMATSPALTLALHVVSGAYGPEHRFQWPPDRETVGSLLDMADAYDLPVVATTLWQQTPPDSIWDNGHACFERLVMAHTLRTHDLDIDLADCARLTALHRLEAQGEWVKIFLDEHPTAMSQVATWRAVVDSLIRSLMLGLRGRGVLPNASSNPGFPWRWIQDRTQAEVDRWLEELERQLLDKPWSYTQCPPSAGQLFCDRAQGKLAAYHIALRNLFPELPASGALLGWD</sequence>
<keyword evidence="2" id="KW-1185">Reference proteome</keyword>
<proteinExistence type="predicted"/>
<dbReference type="Proteomes" id="UP000827549">
    <property type="component" value="Chromosome 6"/>
</dbReference>
<dbReference type="RefSeq" id="XP_062631106.1">
    <property type="nucleotide sequence ID" value="XM_062775122.1"/>
</dbReference>
<protein>
    <submittedName>
        <fullName evidence="1">Uncharacterized protein</fullName>
    </submittedName>
</protein>
<organism evidence="1 2">
    <name type="scientific">Vanrija pseudolonga</name>
    <dbReference type="NCBI Taxonomy" id="143232"/>
    <lineage>
        <taxon>Eukaryota</taxon>
        <taxon>Fungi</taxon>
        <taxon>Dikarya</taxon>
        <taxon>Basidiomycota</taxon>
        <taxon>Agaricomycotina</taxon>
        <taxon>Tremellomycetes</taxon>
        <taxon>Trichosporonales</taxon>
        <taxon>Trichosporonaceae</taxon>
        <taxon>Vanrija</taxon>
    </lineage>
</organism>
<gene>
    <name evidence="1" type="ORF">LOC62_06G008580</name>
</gene>
<accession>A0AAF1BP52</accession>
<name>A0AAF1BP52_9TREE</name>
<evidence type="ECO:0000313" key="2">
    <source>
        <dbReference type="Proteomes" id="UP000827549"/>
    </source>
</evidence>
<dbReference type="GeneID" id="87811744"/>
<dbReference type="EMBL" id="CP086719">
    <property type="protein sequence ID" value="WOO85080.1"/>
    <property type="molecule type" value="Genomic_DNA"/>
</dbReference>
<evidence type="ECO:0000313" key="1">
    <source>
        <dbReference type="EMBL" id="WOO85080.1"/>
    </source>
</evidence>
<dbReference type="AlphaFoldDB" id="A0AAF1BP52"/>
<reference evidence="1" key="1">
    <citation type="submission" date="2023-10" db="EMBL/GenBank/DDBJ databases">
        <authorList>
            <person name="Noh H."/>
        </authorList>
    </citation>
    <scope>NUCLEOTIDE SEQUENCE</scope>
    <source>
        <strain evidence="1">DUCC4014</strain>
    </source>
</reference>